<evidence type="ECO:0000313" key="3">
    <source>
        <dbReference type="Proteomes" id="UP000306196"/>
    </source>
</evidence>
<dbReference type="EMBL" id="VAUV01000007">
    <property type="protein sequence ID" value="TLD70695.1"/>
    <property type="molecule type" value="Genomic_DNA"/>
</dbReference>
<dbReference type="AlphaFoldDB" id="A0A5R8KFD6"/>
<dbReference type="OrthoDB" id="182569at2"/>
<dbReference type="Proteomes" id="UP000306196">
    <property type="component" value="Unassembled WGS sequence"/>
</dbReference>
<evidence type="ECO:0000313" key="2">
    <source>
        <dbReference type="EMBL" id="TLD70695.1"/>
    </source>
</evidence>
<feature type="region of interest" description="Disordered" evidence="1">
    <location>
        <begin position="1"/>
        <end position="21"/>
    </location>
</feature>
<dbReference type="InterPro" id="IPR012902">
    <property type="entry name" value="N_methyl_site"/>
</dbReference>
<dbReference type="Pfam" id="PF07963">
    <property type="entry name" value="N_methyl"/>
    <property type="match status" value="1"/>
</dbReference>
<proteinExistence type="predicted"/>
<dbReference type="PROSITE" id="PS00409">
    <property type="entry name" value="PROKAR_NTER_METHYL"/>
    <property type="match status" value="1"/>
</dbReference>
<accession>A0A5R8KFD6</accession>
<gene>
    <name evidence="2" type="ORF">FEM03_10300</name>
</gene>
<name>A0A5R8KFD6_9BACT</name>
<sequence>MTDPNSIPESNTQTRRTQRAGPFSEKGFTLVEIMVASGVLGLLLISLAQVASTVADTWSSGHARAERRQHGRAIVDFIGKELRSAALPVHREVLSGKADLQFMLNPTQVSSELKNPHALFWQAPVATDTGHGSLAKLGYFVRWDGNKPMLCRLFINPNDSNYLIYDEEKIGSWMNAGISQSGTPTLQNGWVGLFAENVLGFWARCLDRNGQPITQTGGEGLFDSRVSYTSTVEGEATTYQAPVLPFSVEISIVMVDSRSASRFNAGVKTAIMDMASRAGTVNAATFIEALKTASAQDSKMLPVLRSAVPYQMQVYLENSP</sequence>
<feature type="compositionally biased region" description="Polar residues" evidence="1">
    <location>
        <begin position="1"/>
        <end position="15"/>
    </location>
</feature>
<reference evidence="2 3" key="1">
    <citation type="submission" date="2019-05" db="EMBL/GenBank/DDBJ databases">
        <title>Verrucobacter flavum gen. nov., sp. nov. a new member of the family Verrucomicrobiaceae.</title>
        <authorList>
            <person name="Szuroczki S."/>
            <person name="Abbaszade G."/>
            <person name="Szabo A."/>
            <person name="Felfoldi T."/>
            <person name="Schumann P."/>
            <person name="Boka K."/>
            <person name="Keki Z."/>
            <person name="Toumi M."/>
            <person name="Toth E."/>
        </authorList>
    </citation>
    <scope>NUCLEOTIDE SEQUENCE [LARGE SCALE GENOMIC DNA]</scope>
    <source>
        <strain evidence="2 3">MG-N-17</strain>
    </source>
</reference>
<dbReference type="RefSeq" id="WP_138086167.1">
    <property type="nucleotide sequence ID" value="NZ_VAUV01000007.1"/>
</dbReference>
<evidence type="ECO:0000256" key="1">
    <source>
        <dbReference type="SAM" id="MobiDB-lite"/>
    </source>
</evidence>
<organism evidence="2 3">
    <name type="scientific">Phragmitibacter flavus</name>
    <dbReference type="NCBI Taxonomy" id="2576071"/>
    <lineage>
        <taxon>Bacteria</taxon>
        <taxon>Pseudomonadati</taxon>
        <taxon>Verrucomicrobiota</taxon>
        <taxon>Verrucomicrobiia</taxon>
        <taxon>Verrucomicrobiales</taxon>
        <taxon>Verrucomicrobiaceae</taxon>
        <taxon>Phragmitibacter</taxon>
    </lineage>
</organism>
<comment type="caution">
    <text evidence="2">The sequence shown here is derived from an EMBL/GenBank/DDBJ whole genome shotgun (WGS) entry which is preliminary data.</text>
</comment>
<dbReference type="NCBIfam" id="TIGR02532">
    <property type="entry name" value="IV_pilin_GFxxxE"/>
    <property type="match status" value="1"/>
</dbReference>
<protein>
    <submittedName>
        <fullName evidence="2">Prepilin-type N-terminal cleavage/methylation domain-containing protein</fullName>
    </submittedName>
</protein>
<keyword evidence="3" id="KW-1185">Reference proteome</keyword>